<evidence type="ECO:0000313" key="3">
    <source>
        <dbReference type="Proteomes" id="UP000266313"/>
    </source>
</evidence>
<dbReference type="AlphaFoldDB" id="A0A250KW25"/>
<gene>
    <name evidence="2" type="ORF">sS8_3789</name>
</gene>
<evidence type="ECO:0008006" key="4">
    <source>
        <dbReference type="Google" id="ProtNLM"/>
    </source>
</evidence>
<dbReference type="RefSeq" id="WP_145986598.1">
    <property type="nucleotide sequence ID" value="NZ_AP017928.1"/>
</dbReference>
<name>A0A250KW25_9GAMM</name>
<sequence length="232" mass="24612">MQAQFRQFIFIGALSIASMQSVQATTINFDGLADGTVVNTLYSGVTFSNPFGNDVYARFVNRPVGWHSSPFNVVSLSPMEFSPFNTDSGAVEAVFVDGLQQTVSIDVAAVASSDPSGAPESRPYLEVYDATDNLLGKILFAGALPTSATEVTAFETLTFTSASMNIKKIRFSSEQTEGGPAIYGLFDTLTFAGQPPDPANNVPQPSVLSLLGIGALGLLGQALQRRRLQVSV</sequence>
<feature type="chain" id="PRO_5012151381" description="PEP-CTERM protein-sorting domain-containing protein" evidence="1">
    <location>
        <begin position="25"/>
        <end position="232"/>
    </location>
</feature>
<evidence type="ECO:0000256" key="1">
    <source>
        <dbReference type="SAM" id="SignalP"/>
    </source>
</evidence>
<protein>
    <recommendedName>
        <fullName evidence="4">PEP-CTERM protein-sorting domain-containing protein</fullName>
    </recommendedName>
</protein>
<dbReference type="Proteomes" id="UP000266313">
    <property type="component" value="Chromosome"/>
</dbReference>
<dbReference type="EMBL" id="AP017928">
    <property type="protein sequence ID" value="BBA35726.1"/>
    <property type="molecule type" value="Genomic_DNA"/>
</dbReference>
<reference evidence="2 3" key="1">
    <citation type="submission" date="2016-12" db="EMBL/GenBank/DDBJ databases">
        <title>Genome sequencing of Methylocaldum marinum.</title>
        <authorList>
            <person name="Takeuchi M."/>
            <person name="Kamagata Y."/>
            <person name="Hiraoka S."/>
            <person name="Oshima K."/>
            <person name="Hattori M."/>
            <person name="Iwasaki W."/>
        </authorList>
    </citation>
    <scope>NUCLEOTIDE SEQUENCE [LARGE SCALE GENOMIC DNA]</scope>
    <source>
        <strain evidence="2 3">S8</strain>
    </source>
</reference>
<proteinExistence type="predicted"/>
<keyword evidence="3" id="KW-1185">Reference proteome</keyword>
<keyword evidence="1" id="KW-0732">Signal</keyword>
<feature type="signal peptide" evidence="1">
    <location>
        <begin position="1"/>
        <end position="24"/>
    </location>
</feature>
<dbReference type="KEGG" id="mmai:sS8_3789"/>
<accession>A0A250KW25</accession>
<organism evidence="2 3">
    <name type="scientific">Methylocaldum marinum</name>
    <dbReference type="NCBI Taxonomy" id="1432792"/>
    <lineage>
        <taxon>Bacteria</taxon>
        <taxon>Pseudomonadati</taxon>
        <taxon>Pseudomonadota</taxon>
        <taxon>Gammaproteobacteria</taxon>
        <taxon>Methylococcales</taxon>
        <taxon>Methylococcaceae</taxon>
        <taxon>Methylocaldum</taxon>
    </lineage>
</organism>
<evidence type="ECO:0000313" key="2">
    <source>
        <dbReference type="EMBL" id="BBA35726.1"/>
    </source>
</evidence>
<dbReference type="OrthoDB" id="9911770at2"/>